<dbReference type="PANTHER" id="PTHR35317:SF11">
    <property type="entry name" value="CCHC-TYPE DOMAIN-CONTAINING PROTEIN"/>
    <property type="match status" value="1"/>
</dbReference>
<dbReference type="Proteomes" id="UP000288805">
    <property type="component" value="Unassembled WGS sequence"/>
</dbReference>
<evidence type="ECO:0000313" key="3">
    <source>
        <dbReference type="Proteomes" id="UP000288805"/>
    </source>
</evidence>
<gene>
    <name evidence="2" type="ORF">CK203_091310</name>
</gene>
<dbReference type="Pfam" id="PF13961">
    <property type="entry name" value="DUF4219"/>
    <property type="match status" value="1"/>
</dbReference>
<dbReference type="InterPro" id="IPR025314">
    <property type="entry name" value="DUF4219"/>
</dbReference>
<evidence type="ECO:0000259" key="1">
    <source>
        <dbReference type="Pfam" id="PF13961"/>
    </source>
</evidence>
<proteinExistence type="predicted"/>
<dbReference type="PANTHER" id="PTHR35317">
    <property type="entry name" value="OS04G0629600 PROTEIN"/>
    <property type="match status" value="1"/>
</dbReference>
<name>A0A438CLL5_VITVI</name>
<reference evidence="2 3" key="1">
    <citation type="journal article" date="2018" name="PLoS Genet.">
        <title>Population sequencing reveals clonal diversity and ancestral inbreeding in the grapevine cultivar Chardonnay.</title>
        <authorList>
            <person name="Roach M.J."/>
            <person name="Johnson D.L."/>
            <person name="Bohlmann J."/>
            <person name="van Vuuren H.J."/>
            <person name="Jones S.J."/>
            <person name="Pretorius I.S."/>
            <person name="Schmidt S.A."/>
            <person name="Borneman A.R."/>
        </authorList>
    </citation>
    <scope>NUCLEOTIDE SEQUENCE [LARGE SCALE GENOMIC DNA]</scope>
    <source>
        <strain evidence="3">cv. Chardonnay</strain>
        <tissue evidence="2">Leaf</tissue>
    </source>
</reference>
<evidence type="ECO:0000313" key="2">
    <source>
        <dbReference type="EMBL" id="RVW24058.1"/>
    </source>
</evidence>
<comment type="caution">
    <text evidence="2">The sequence shown here is derived from an EMBL/GenBank/DDBJ whole genome shotgun (WGS) entry which is preliminary data.</text>
</comment>
<dbReference type="EMBL" id="QGNW01002180">
    <property type="protein sequence ID" value="RVW24058.1"/>
    <property type="molecule type" value="Genomic_DNA"/>
</dbReference>
<sequence length="56" mass="6583">MEAESNFSSITPPVFDGDNYHLWVVRMETYLDVMDLWEAVEEDYEIIPLLNDPMMA</sequence>
<accession>A0A438CLL5</accession>
<protein>
    <recommendedName>
        <fullName evidence="1">DUF4219 domain-containing protein</fullName>
    </recommendedName>
</protein>
<dbReference type="AlphaFoldDB" id="A0A438CLL5"/>
<feature type="domain" description="DUF4219" evidence="1">
    <location>
        <begin position="15"/>
        <end position="41"/>
    </location>
</feature>
<organism evidence="2 3">
    <name type="scientific">Vitis vinifera</name>
    <name type="common">Grape</name>
    <dbReference type="NCBI Taxonomy" id="29760"/>
    <lineage>
        <taxon>Eukaryota</taxon>
        <taxon>Viridiplantae</taxon>
        <taxon>Streptophyta</taxon>
        <taxon>Embryophyta</taxon>
        <taxon>Tracheophyta</taxon>
        <taxon>Spermatophyta</taxon>
        <taxon>Magnoliopsida</taxon>
        <taxon>eudicotyledons</taxon>
        <taxon>Gunneridae</taxon>
        <taxon>Pentapetalae</taxon>
        <taxon>rosids</taxon>
        <taxon>Vitales</taxon>
        <taxon>Vitaceae</taxon>
        <taxon>Viteae</taxon>
        <taxon>Vitis</taxon>
    </lineage>
</organism>